<feature type="coiled-coil region" evidence="1">
    <location>
        <begin position="378"/>
        <end position="405"/>
    </location>
</feature>
<evidence type="ECO:0000259" key="3">
    <source>
        <dbReference type="Pfam" id="PF13482"/>
    </source>
</evidence>
<dbReference type="AlphaFoldDB" id="A0A1B2I8C2"/>
<dbReference type="Pfam" id="PF13482">
    <property type="entry name" value="RNase_H_2"/>
    <property type="match status" value="1"/>
</dbReference>
<evidence type="ECO:0000256" key="2">
    <source>
        <dbReference type="SAM" id="MobiDB-lite"/>
    </source>
</evidence>
<dbReference type="InterPro" id="IPR038720">
    <property type="entry name" value="YprB_RNase_H-like_dom"/>
</dbReference>
<dbReference type="Gene3D" id="1.25.40.10">
    <property type="entry name" value="Tetratricopeptide repeat domain"/>
    <property type="match status" value="1"/>
</dbReference>
<evidence type="ECO:0000256" key="1">
    <source>
        <dbReference type="SAM" id="Coils"/>
    </source>
</evidence>
<gene>
    <name evidence="4" type="ORF">BED41_14515</name>
</gene>
<dbReference type="EMBL" id="CP016757">
    <property type="protein sequence ID" value="ANZ46206.1"/>
    <property type="molecule type" value="Genomic_DNA"/>
</dbReference>
<keyword evidence="1" id="KW-0175">Coiled coil</keyword>
<dbReference type="STRING" id="1197717.BED41_14515"/>
<name>A0A1B2I8C2_9BACT</name>
<proteinExistence type="predicted"/>
<dbReference type="Proteomes" id="UP000093044">
    <property type="component" value="Chromosome"/>
</dbReference>
<dbReference type="SUPFAM" id="SSF48452">
    <property type="entry name" value="TPR-like"/>
    <property type="match status" value="1"/>
</dbReference>
<dbReference type="OrthoDB" id="9790530at2"/>
<dbReference type="InterPro" id="IPR011990">
    <property type="entry name" value="TPR-like_helical_dom_sf"/>
</dbReference>
<feature type="compositionally biased region" description="Basic and acidic residues" evidence="2">
    <location>
        <begin position="1"/>
        <end position="14"/>
    </location>
</feature>
<dbReference type="InterPro" id="IPR012337">
    <property type="entry name" value="RNaseH-like_sf"/>
</dbReference>
<feature type="domain" description="YprB ribonuclease H-like" evidence="3">
    <location>
        <begin position="90"/>
        <end position="259"/>
    </location>
</feature>
<dbReference type="RefSeq" id="WP_066747920.1">
    <property type="nucleotide sequence ID" value="NZ_CP016757.1"/>
</dbReference>
<protein>
    <recommendedName>
        <fullName evidence="3">YprB ribonuclease H-like domain-containing protein</fullName>
    </recommendedName>
</protein>
<dbReference type="PANTHER" id="PTHR38462:SF1">
    <property type="entry name" value="YPRB RIBONUCLEASE H-LIKE DOMAIN-CONTAINING PROTEIN"/>
    <property type="match status" value="1"/>
</dbReference>
<evidence type="ECO:0000313" key="4">
    <source>
        <dbReference type="EMBL" id="ANZ46206.1"/>
    </source>
</evidence>
<accession>A0A1B2I8C2</accession>
<feature type="region of interest" description="Disordered" evidence="2">
    <location>
        <begin position="1"/>
        <end position="32"/>
    </location>
</feature>
<dbReference type="GeneID" id="83059058"/>
<dbReference type="SUPFAM" id="SSF53098">
    <property type="entry name" value="Ribonuclease H-like"/>
    <property type="match status" value="1"/>
</dbReference>
<sequence length="416" mass="47136">MARPQRDNPEKFGRLDGLLPKAEGRIKPNPASLPKELDIEGLPEGRWIARGVYRMEREFAYGRWYGKKMLASPAESGRTLRHWGGDAVPVFLDTETTGLSGGTGTYAFLIGLGLCGEDSFRVVQLFLAGPAWERSWLAAIEAELPEHYGLVTYNGRAFDLPLLRTRYTLARAVPSWGGAPHMDLLSLSRHFYKGRLSSCSLSSIERNVLGLRRSGEDVPGSEIPWMYTQFLRTQDAGPLRGIFYHNTLDIVSLAALQIHIAEMARGECSCAADMIRAGDLWAAKGFQEEARAAWEGALDFRHDRHFALLRLAEAERAAGNYEAAYRYYEESLETERRPVRTLETMAKIEEHRFRRCGDALAHATEALRWLESHRIFKDRQWEEDRKNLLHRIERLKRKLAAKECGEDVFPGDGGEL</sequence>
<dbReference type="PANTHER" id="PTHR38462">
    <property type="entry name" value="EXONUCLEASE-LIKE PROTEIN"/>
    <property type="match status" value="1"/>
</dbReference>
<organism evidence="4 5">
    <name type="scientific">Cloacibacillus porcorum</name>
    <dbReference type="NCBI Taxonomy" id="1197717"/>
    <lineage>
        <taxon>Bacteria</taxon>
        <taxon>Thermotogati</taxon>
        <taxon>Synergistota</taxon>
        <taxon>Synergistia</taxon>
        <taxon>Synergistales</taxon>
        <taxon>Synergistaceae</taxon>
        <taxon>Cloacibacillus</taxon>
    </lineage>
</organism>
<keyword evidence="5" id="KW-1185">Reference proteome</keyword>
<reference evidence="4" key="1">
    <citation type="submission" date="2016-08" db="EMBL/GenBank/DDBJ databases">
        <title>Complete genome of Cloacibacillus porcorum.</title>
        <authorList>
            <person name="Looft T."/>
            <person name="Bayles D.O."/>
            <person name="Alt D.P."/>
        </authorList>
    </citation>
    <scope>NUCLEOTIDE SEQUENCE [LARGE SCALE GENOMIC DNA]</scope>
    <source>
        <strain evidence="4">CL-84</strain>
    </source>
</reference>
<dbReference type="KEGG" id="cpor:BED41_14515"/>
<evidence type="ECO:0000313" key="5">
    <source>
        <dbReference type="Proteomes" id="UP000093044"/>
    </source>
</evidence>